<feature type="domain" description="Glycosyl transferase family 1" evidence="1">
    <location>
        <begin position="150"/>
        <end position="322"/>
    </location>
</feature>
<evidence type="ECO:0000259" key="1">
    <source>
        <dbReference type="Pfam" id="PF00534"/>
    </source>
</evidence>
<dbReference type="GO" id="GO:0006487">
    <property type="term" value="P:protein N-linked glycosylation"/>
    <property type="evidence" value="ECO:0007669"/>
    <property type="project" value="TreeGrafter"/>
</dbReference>
<dbReference type="PANTHER" id="PTHR45919:SF1">
    <property type="entry name" value="GDP-MAN:MAN(3)GLCNAC(2)-PP-DOL ALPHA-1,2-MANNOSYLTRANSFERASE"/>
    <property type="match status" value="1"/>
</dbReference>
<evidence type="ECO:0000313" key="4">
    <source>
        <dbReference type="Proteomes" id="UP000033944"/>
    </source>
</evidence>
<dbReference type="InterPro" id="IPR028098">
    <property type="entry name" value="Glyco_trans_4-like_N"/>
</dbReference>
<sequence>MRAAIYNPYLDTLGGGERYTLSFAKVLLNNGFDVNIFWKDSSILDKFEKRFGITLNGLNTIDDIKKGEGYDLCFWVSDGSIPILHSRNNILHFQFPFQNVSGRSLLNKMKLYRINHIVVNSLFTKNFIDKEYGVNSEVIYPPVDVDKIRTLNKQNVILSVGRFSQLTQAKRQDVLISAFQKLVKKGIKNWKLILAGGTEVGAHEYIKSLKNMIKDLNIEIIESPDVKTLYSLYGKSKLFWSASGFEIDELKDPMKVEHFGISTVESMAGGCVPLVYNAGGHKETIQNEVNGYLWHNTNELVKKTVELINDKEKLQKLSEKTIEDCQKFSLLQFEKKIVSIL</sequence>
<reference evidence="3 4" key="1">
    <citation type="journal article" date="2015" name="Nature">
        <title>rRNA introns, odd ribosomes, and small enigmatic genomes across a large radiation of phyla.</title>
        <authorList>
            <person name="Brown C.T."/>
            <person name="Hug L.A."/>
            <person name="Thomas B.C."/>
            <person name="Sharon I."/>
            <person name="Castelle C.J."/>
            <person name="Singh A."/>
            <person name="Wilkins M.J."/>
            <person name="Williams K.H."/>
            <person name="Banfield J.F."/>
        </authorList>
    </citation>
    <scope>NUCLEOTIDE SEQUENCE [LARGE SCALE GENOMIC DNA]</scope>
</reference>
<dbReference type="InterPro" id="IPR038013">
    <property type="entry name" value="ALG11"/>
</dbReference>
<dbReference type="GO" id="GO:0016020">
    <property type="term" value="C:membrane"/>
    <property type="evidence" value="ECO:0007669"/>
    <property type="project" value="TreeGrafter"/>
</dbReference>
<dbReference type="Proteomes" id="UP000033944">
    <property type="component" value="Unassembled WGS sequence"/>
</dbReference>
<protein>
    <submittedName>
        <fullName evidence="3">Uncharacterized protein</fullName>
    </submittedName>
</protein>
<dbReference type="AlphaFoldDB" id="A0A0G0L402"/>
<dbReference type="InterPro" id="IPR001296">
    <property type="entry name" value="Glyco_trans_1"/>
</dbReference>
<dbReference type="Pfam" id="PF13439">
    <property type="entry name" value="Glyco_transf_4"/>
    <property type="match status" value="1"/>
</dbReference>
<comment type="caution">
    <text evidence="3">The sequence shown here is derived from an EMBL/GenBank/DDBJ whole genome shotgun (WGS) entry which is preliminary data.</text>
</comment>
<dbReference type="CDD" id="cd03801">
    <property type="entry name" value="GT4_PimA-like"/>
    <property type="match status" value="1"/>
</dbReference>
<dbReference type="Gene3D" id="3.40.50.2000">
    <property type="entry name" value="Glycogen Phosphorylase B"/>
    <property type="match status" value="2"/>
</dbReference>
<gene>
    <name evidence="3" type="ORF">UT10_C0018G0015</name>
</gene>
<evidence type="ECO:0000259" key="2">
    <source>
        <dbReference type="Pfam" id="PF13439"/>
    </source>
</evidence>
<dbReference type="GO" id="GO:0004377">
    <property type="term" value="F:GDP-Man:Man(3)GlcNAc(2)-PP-Dol alpha-1,2-mannosyltransferase activity"/>
    <property type="evidence" value="ECO:0007669"/>
    <property type="project" value="InterPro"/>
</dbReference>
<name>A0A0G0L402_9BACT</name>
<dbReference type="SUPFAM" id="SSF53756">
    <property type="entry name" value="UDP-Glycosyltransferase/glycogen phosphorylase"/>
    <property type="match status" value="1"/>
</dbReference>
<feature type="domain" description="Glycosyltransferase subfamily 4-like N-terminal" evidence="2">
    <location>
        <begin position="14"/>
        <end position="146"/>
    </location>
</feature>
<dbReference type="PATRIC" id="fig|1618571.3.peg.736"/>
<dbReference type="EMBL" id="LBVN01000018">
    <property type="protein sequence ID" value="KKQ86703.1"/>
    <property type="molecule type" value="Genomic_DNA"/>
</dbReference>
<dbReference type="Pfam" id="PF00534">
    <property type="entry name" value="Glycos_transf_1"/>
    <property type="match status" value="1"/>
</dbReference>
<dbReference type="PANTHER" id="PTHR45919">
    <property type="entry name" value="GDP-MAN:MAN(3)GLCNAC(2)-PP-DOL ALPHA-1,2-MANNOSYLTRANSFERASE"/>
    <property type="match status" value="1"/>
</dbReference>
<proteinExistence type="predicted"/>
<evidence type="ECO:0000313" key="3">
    <source>
        <dbReference type="EMBL" id="KKQ86703.1"/>
    </source>
</evidence>
<accession>A0A0G0L402</accession>
<organism evidence="3 4">
    <name type="scientific">Candidatus Woesebacteria bacterium GW2011_GWB1_38_8b</name>
    <dbReference type="NCBI Taxonomy" id="1618571"/>
    <lineage>
        <taxon>Bacteria</taxon>
        <taxon>Candidatus Woeseibacteriota</taxon>
    </lineage>
</organism>